<evidence type="ECO:0000313" key="2">
    <source>
        <dbReference type="EMBL" id="PKI59175.1"/>
    </source>
</evidence>
<sequence length="71" mass="7900">MRPSVGDPNPTTEVACNHRGCQLHGGGVGASDWRLHCQIDRDLELEIPVDSGTRATNRRPRLYPQGFRHPP</sequence>
<organism evidence="2 3">
    <name type="scientific">Punica granatum</name>
    <name type="common">Pomegranate</name>
    <dbReference type="NCBI Taxonomy" id="22663"/>
    <lineage>
        <taxon>Eukaryota</taxon>
        <taxon>Viridiplantae</taxon>
        <taxon>Streptophyta</taxon>
        <taxon>Embryophyta</taxon>
        <taxon>Tracheophyta</taxon>
        <taxon>Spermatophyta</taxon>
        <taxon>Magnoliopsida</taxon>
        <taxon>eudicotyledons</taxon>
        <taxon>Gunneridae</taxon>
        <taxon>Pentapetalae</taxon>
        <taxon>rosids</taxon>
        <taxon>malvids</taxon>
        <taxon>Myrtales</taxon>
        <taxon>Lythraceae</taxon>
        <taxon>Punica</taxon>
    </lineage>
</organism>
<name>A0A2I0JS93_PUNGR</name>
<evidence type="ECO:0000313" key="3">
    <source>
        <dbReference type="Proteomes" id="UP000233551"/>
    </source>
</evidence>
<keyword evidence="3" id="KW-1185">Reference proteome</keyword>
<reference evidence="2 3" key="1">
    <citation type="submission" date="2017-11" db="EMBL/GenBank/DDBJ databases">
        <title>De-novo sequencing of pomegranate (Punica granatum L.) genome.</title>
        <authorList>
            <person name="Akparov Z."/>
            <person name="Amiraslanov A."/>
            <person name="Hajiyeva S."/>
            <person name="Abbasov M."/>
            <person name="Kaur K."/>
            <person name="Hamwieh A."/>
            <person name="Solovyev V."/>
            <person name="Salamov A."/>
            <person name="Braich B."/>
            <person name="Kosarev P."/>
            <person name="Mahmoud A."/>
            <person name="Hajiyev E."/>
            <person name="Babayeva S."/>
            <person name="Izzatullayeva V."/>
            <person name="Mammadov A."/>
            <person name="Mammadov A."/>
            <person name="Sharifova S."/>
            <person name="Ojaghi J."/>
            <person name="Eynullazada K."/>
            <person name="Bayramov B."/>
            <person name="Abdulazimova A."/>
            <person name="Shahmuradov I."/>
        </authorList>
    </citation>
    <scope>NUCLEOTIDE SEQUENCE [LARGE SCALE GENOMIC DNA]</scope>
    <source>
        <strain evidence="3">cv. AG2017</strain>
        <tissue evidence="2">Leaf</tissue>
    </source>
</reference>
<comment type="caution">
    <text evidence="2">The sequence shown here is derived from an EMBL/GenBank/DDBJ whole genome shotgun (WGS) entry which is preliminary data.</text>
</comment>
<accession>A0A2I0JS93</accession>
<evidence type="ECO:0000256" key="1">
    <source>
        <dbReference type="SAM" id="MobiDB-lite"/>
    </source>
</evidence>
<dbReference type="AlphaFoldDB" id="A0A2I0JS93"/>
<protein>
    <submittedName>
        <fullName evidence="2">Uncharacterized protein</fullName>
    </submittedName>
</protein>
<dbReference type="EMBL" id="PGOL01001318">
    <property type="protein sequence ID" value="PKI59175.1"/>
    <property type="molecule type" value="Genomic_DNA"/>
</dbReference>
<dbReference type="Proteomes" id="UP000233551">
    <property type="component" value="Unassembled WGS sequence"/>
</dbReference>
<gene>
    <name evidence="2" type="ORF">CRG98_020440</name>
</gene>
<feature type="region of interest" description="Disordered" evidence="1">
    <location>
        <begin position="51"/>
        <end position="71"/>
    </location>
</feature>
<proteinExistence type="predicted"/>